<dbReference type="Proteomes" id="UP000758603">
    <property type="component" value="Unassembled WGS sequence"/>
</dbReference>
<keyword evidence="3" id="KW-1185">Reference proteome</keyword>
<comment type="caution">
    <text evidence="2">The sequence shown here is derived from an EMBL/GenBank/DDBJ whole genome shotgun (WGS) entry which is preliminary data.</text>
</comment>
<accession>A0A9P8UVF6</accession>
<evidence type="ECO:0000313" key="3">
    <source>
        <dbReference type="Proteomes" id="UP000758603"/>
    </source>
</evidence>
<protein>
    <submittedName>
        <fullName evidence="2">Uncharacterized protein</fullName>
    </submittedName>
</protein>
<name>A0A9P8UVF6_9PEZI</name>
<dbReference type="OrthoDB" id="4590707at2759"/>
<dbReference type="GeneID" id="70124453"/>
<dbReference type="AlphaFoldDB" id="A0A9P8UVF6"/>
<dbReference type="RefSeq" id="XP_045962974.1">
    <property type="nucleotide sequence ID" value="XM_046095560.1"/>
</dbReference>
<gene>
    <name evidence="2" type="ORF">BKA67DRAFT_220811</name>
</gene>
<organism evidence="2 3">
    <name type="scientific">Truncatella angustata</name>
    <dbReference type="NCBI Taxonomy" id="152316"/>
    <lineage>
        <taxon>Eukaryota</taxon>
        <taxon>Fungi</taxon>
        <taxon>Dikarya</taxon>
        <taxon>Ascomycota</taxon>
        <taxon>Pezizomycotina</taxon>
        <taxon>Sordariomycetes</taxon>
        <taxon>Xylariomycetidae</taxon>
        <taxon>Amphisphaeriales</taxon>
        <taxon>Sporocadaceae</taxon>
        <taxon>Truncatella</taxon>
    </lineage>
</organism>
<reference evidence="2" key="1">
    <citation type="journal article" date="2021" name="Nat. Commun.">
        <title>Genetic determinants of endophytism in the Arabidopsis root mycobiome.</title>
        <authorList>
            <person name="Mesny F."/>
            <person name="Miyauchi S."/>
            <person name="Thiergart T."/>
            <person name="Pickel B."/>
            <person name="Atanasova L."/>
            <person name="Karlsson M."/>
            <person name="Huettel B."/>
            <person name="Barry K.W."/>
            <person name="Haridas S."/>
            <person name="Chen C."/>
            <person name="Bauer D."/>
            <person name="Andreopoulos W."/>
            <person name="Pangilinan J."/>
            <person name="LaButti K."/>
            <person name="Riley R."/>
            <person name="Lipzen A."/>
            <person name="Clum A."/>
            <person name="Drula E."/>
            <person name="Henrissat B."/>
            <person name="Kohler A."/>
            <person name="Grigoriev I.V."/>
            <person name="Martin F.M."/>
            <person name="Hacquard S."/>
        </authorList>
    </citation>
    <scope>NUCLEOTIDE SEQUENCE</scope>
    <source>
        <strain evidence="2">MPI-SDFR-AT-0073</strain>
    </source>
</reference>
<feature type="region of interest" description="Disordered" evidence="1">
    <location>
        <begin position="102"/>
        <end position="185"/>
    </location>
</feature>
<feature type="compositionally biased region" description="Basic and acidic residues" evidence="1">
    <location>
        <begin position="171"/>
        <end position="185"/>
    </location>
</feature>
<evidence type="ECO:0000313" key="2">
    <source>
        <dbReference type="EMBL" id="KAH6658740.1"/>
    </source>
</evidence>
<evidence type="ECO:0000256" key="1">
    <source>
        <dbReference type="SAM" id="MobiDB-lite"/>
    </source>
</evidence>
<feature type="compositionally biased region" description="Polar residues" evidence="1">
    <location>
        <begin position="113"/>
        <end position="137"/>
    </location>
</feature>
<dbReference type="EMBL" id="JAGPXC010000002">
    <property type="protein sequence ID" value="KAH6658740.1"/>
    <property type="molecule type" value="Genomic_DNA"/>
</dbReference>
<feature type="compositionally biased region" description="Basic and acidic residues" evidence="1">
    <location>
        <begin position="102"/>
        <end position="112"/>
    </location>
</feature>
<proteinExistence type="predicted"/>
<sequence>MPSRLFMRSAVRAASRQAQSARLGARRGYASQHGASKSSDMPWLGLLGHQTVACRRADYQSPSCPFCNLMHDSHAARLIASVGITIPGVAYLLSSGPVKAETHGASARESKGESPSTNDDPGQTSLQTSGGDNSGATPNKAPMKGDNKETAQPGQDVPPPSSDNTSMSENFDEKKEKHEDYKETVCDSNTCGALQLLMGMTELT</sequence>